<dbReference type="Proteomes" id="UP000301751">
    <property type="component" value="Unassembled WGS sequence"/>
</dbReference>
<dbReference type="InterPro" id="IPR054213">
    <property type="entry name" value="DUF6920"/>
</dbReference>
<reference evidence="2" key="1">
    <citation type="submission" date="2019-03" db="EMBL/GenBank/DDBJ databases">
        <title>Aquabacterium pictum sp.nov., the first bacteriochlorophyll a-containing freshwater bacterium in the genus Aquabacterium of the class Betaproteobacteria.</title>
        <authorList>
            <person name="Hirose S."/>
            <person name="Tank M."/>
            <person name="Hara E."/>
            <person name="Tamaki H."/>
            <person name="Takaichi S."/>
            <person name="Haruta S."/>
            <person name="Hanada S."/>
        </authorList>
    </citation>
    <scope>NUCLEOTIDE SEQUENCE [LARGE SCALE GENOMIC DNA]</scope>
    <source>
        <strain evidence="2">W35</strain>
    </source>
</reference>
<protein>
    <submittedName>
        <fullName evidence="1">Uncharacterized protein</fullName>
    </submittedName>
</protein>
<proteinExistence type="predicted"/>
<accession>A0A480AY61</accession>
<evidence type="ECO:0000313" key="1">
    <source>
        <dbReference type="EMBL" id="GCL64685.1"/>
    </source>
</evidence>
<dbReference type="AlphaFoldDB" id="A0A480AY61"/>
<keyword evidence="2" id="KW-1185">Reference proteome</keyword>
<evidence type="ECO:0000313" key="2">
    <source>
        <dbReference type="Proteomes" id="UP000301751"/>
    </source>
</evidence>
<organism evidence="1 2">
    <name type="scientific">Pseudaquabacterium pictum</name>
    <dbReference type="NCBI Taxonomy" id="2315236"/>
    <lineage>
        <taxon>Bacteria</taxon>
        <taxon>Pseudomonadati</taxon>
        <taxon>Pseudomonadota</taxon>
        <taxon>Betaproteobacteria</taxon>
        <taxon>Burkholderiales</taxon>
        <taxon>Sphaerotilaceae</taxon>
        <taxon>Pseudaquabacterium</taxon>
    </lineage>
</organism>
<name>A0A480AY61_9BURK</name>
<gene>
    <name evidence="1" type="ORF">AQPW35_37660</name>
</gene>
<dbReference type="Pfam" id="PF21900">
    <property type="entry name" value="DUF6920"/>
    <property type="match status" value="1"/>
</dbReference>
<sequence>MTWLTWLLLVAAVLLAGAVGLTVLGSVRWAAATQSLRASLEAGRAPASAAPAAVPTRYDVQEIAGLPAPVQRYFRAALTPGQAIVSAATIQMAGTFNLSATGEQWKPFTSIQRVTTRRAGFLWDARITILPGLTVCVVDSYIMGRGLLRARLQGLFTLADLQGGGEIARGEFMRFFAESPWYPTALLPSQGVRWEAVDERSAKATLVDGPIALTLLFRFDETGLIASFRAEARGGMVGKRLVQAPWEGRFSNYQTRQGMRVPLAGEVAWMRPQGRQVYFKGAITQLQHVFVP</sequence>
<dbReference type="OrthoDB" id="3671061at2"/>
<comment type="caution">
    <text evidence="1">The sequence shown here is derived from an EMBL/GenBank/DDBJ whole genome shotgun (WGS) entry which is preliminary data.</text>
</comment>
<dbReference type="EMBL" id="BJCL01000010">
    <property type="protein sequence ID" value="GCL64685.1"/>
    <property type="molecule type" value="Genomic_DNA"/>
</dbReference>
<dbReference type="RefSeq" id="WP_137734403.1">
    <property type="nucleotide sequence ID" value="NZ_BJCL01000010.1"/>
</dbReference>